<dbReference type="EMBL" id="JAOPGA020000904">
    <property type="protein sequence ID" value="KAL0482897.1"/>
    <property type="molecule type" value="Genomic_DNA"/>
</dbReference>
<feature type="region of interest" description="Disordered" evidence="1">
    <location>
        <begin position="34"/>
        <end position="116"/>
    </location>
</feature>
<feature type="compositionally biased region" description="Basic and acidic residues" evidence="1">
    <location>
        <begin position="95"/>
        <end position="116"/>
    </location>
</feature>
<keyword evidence="3" id="KW-1185">Reference proteome</keyword>
<accession>A0AAW2YZF5</accession>
<reference evidence="2 3" key="1">
    <citation type="submission" date="2024-03" db="EMBL/GenBank/DDBJ databases">
        <title>The Acrasis kona genome and developmental transcriptomes reveal deep origins of eukaryotic multicellular pathways.</title>
        <authorList>
            <person name="Sheikh S."/>
            <person name="Fu C.-J."/>
            <person name="Brown M.W."/>
            <person name="Baldauf S.L."/>
        </authorList>
    </citation>
    <scope>NUCLEOTIDE SEQUENCE [LARGE SCALE GENOMIC DNA]</scope>
    <source>
        <strain evidence="2 3">ATCC MYA-3509</strain>
    </source>
</reference>
<comment type="caution">
    <text evidence="2">The sequence shown here is derived from an EMBL/GenBank/DDBJ whole genome shotgun (WGS) entry which is preliminary data.</text>
</comment>
<evidence type="ECO:0000313" key="2">
    <source>
        <dbReference type="EMBL" id="KAL0482897.1"/>
    </source>
</evidence>
<evidence type="ECO:0000256" key="1">
    <source>
        <dbReference type="SAM" id="MobiDB-lite"/>
    </source>
</evidence>
<protein>
    <submittedName>
        <fullName evidence="2">Uncharacterized protein</fullName>
    </submittedName>
</protein>
<sequence length="187" mass="22250">MAYYDDDMSIGERACSFGGDIDKLTAYYNGQIDEYGLPYSSDEDDGHHNRDHNNRRQYESSDSDDEEPYSHRNQNNKPKPYVRHDNQSYRMQPYKRNDQKNRSQSKPEEHGWVHQGRNENSRVDFYQRGSEKMDHYYTTGTVKTSLNHPVQGKTQMFRRNLTADQFESVCKNPRHHTNKGYQRKNKK</sequence>
<dbReference type="Proteomes" id="UP001431209">
    <property type="component" value="Unassembled WGS sequence"/>
</dbReference>
<feature type="compositionally biased region" description="Basic and acidic residues" evidence="1">
    <location>
        <begin position="45"/>
        <end position="59"/>
    </location>
</feature>
<dbReference type="AlphaFoldDB" id="A0AAW2YZF5"/>
<name>A0AAW2YZF5_9EUKA</name>
<gene>
    <name evidence="2" type="ORF">AKO1_014186</name>
</gene>
<organism evidence="2 3">
    <name type="scientific">Acrasis kona</name>
    <dbReference type="NCBI Taxonomy" id="1008807"/>
    <lineage>
        <taxon>Eukaryota</taxon>
        <taxon>Discoba</taxon>
        <taxon>Heterolobosea</taxon>
        <taxon>Tetramitia</taxon>
        <taxon>Eutetramitia</taxon>
        <taxon>Acrasidae</taxon>
        <taxon>Acrasis</taxon>
    </lineage>
</organism>
<evidence type="ECO:0000313" key="3">
    <source>
        <dbReference type="Proteomes" id="UP001431209"/>
    </source>
</evidence>
<proteinExistence type="predicted"/>